<dbReference type="RefSeq" id="WP_111540561.1">
    <property type="nucleotide sequence ID" value="NZ_QKYV01000003.1"/>
</dbReference>
<comment type="caution">
    <text evidence="1">The sequence shown here is derived from an EMBL/GenBank/DDBJ whole genome shotgun (WGS) entry which is preliminary data.</text>
</comment>
<protein>
    <submittedName>
        <fullName evidence="1">Uncharacterized protein DUF4403</fullName>
    </submittedName>
</protein>
<dbReference type="Pfam" id="PF14356">
    <property type="entry name" value="DUF4403"/>
    <property type="match status" value="1"/>
</dbReference>
<dbReference type="EMBL" id="QKYV01000003">
    <property type="protein sequence ID" value="PZW41556.1"/>
    <property type="molecule type" value="Genomic_DNA"/>
</dbReference>
<organism evidence="1 2">
    <name type="scientific">Mesonia algae</name>
    <dbReference type="NCBI Taxonomy" id="213248"/>
    <lineage>
        <taxon>Bacteria</taxon>
        <taxon>Pseudomonadati</taxon>
        <taxon>Bacteroidota</taxon>
        <taxon>Flavobacteriia</taxon>
        <taxon>Flavobacteriales</taxon>
        <taxon>Flavobacteriaceae</taxon>
        <taxon>Mesonia</taxon>
    </lineage>
</organism>
<evidence type="ECO:0000313" key="1">
    <source>
        <dbReference type="EMBL" id="PZW41556.1"/>
    </source>
</evidence>
<proteinExistence type="predicted"/>
<evidence type="ECO:0000313" key="2">
    <source>
        <dbReference type="Proteomes" id="UP000249542"/>
    </source>
</evidence>
<accession>A0A2W7I420</accession>
<dbReference type="InterPro" id="IPR025515">
    <property type="entry name" value="DUF4403"/>
</dbReference>
<keyword evidence="2" id="KW-1185">Reference proteome</keyword>
<gene>
    <name evidence="1" type="ORF">LX95_01237</name>
</gene>
<reference evidence="1 2" key="1">
    <citation type="submission" date="2018-06" db="EMBL/GenBank/DDBJ databases">
        <title>Genomic Encyclopedia of Archaeal and Bacterial Type Strains, Phase II (KMG-II): from individual species to whole genera.</title>
        <authorList>
            <person name="Goeker M."/>
        </authorList>
    </citation>
    <scope>NUCLEOTIDE SEQUENCE [LARGE SCALE GENOMIC DNA]</scope>
    <source>
        <strain evidence="1 2">DSM 15361</strain>
    </source>
</reference>
<dbReference type="AlphaFoldDB" id="A0A2W7I420"/>
<sequence>MNSYTEKENYQDEGIYIQMPVKIKLEALEKVFQQKMVGYKIQKEEDDSKQIGEILSVFLSPGTDGYDLNIQQEILMKTLLFSNKKVKFNFQLKLNYNAHEQELVVSDYKAEGEHKTWFTNQLLNVMLNSIFRKKILGKSKILLLPKIDELLLKMNEKLKNIVEVKSGVLLFGKVDQLRVLNLYFKENYLVAILKLEGALAAEISQLEIDTI</sequence>
<dbReference type="Proteomes" id="UP000249542">
    <property type="component" value="Unassembled WGS sequence"/>
</dbReference>
<name>A0A2W7I420_9FLAO</name>